<evidence type="ECO:0000259" key="1">
    <source>
        <dbReference type="SMART" id="SM00974"/>
    </source>
</evidence>
<keyword evidence="3" id="KW-1185">Reference proteome</keyword>
<dbReference type="InterPro" id="IPR018306">
    <property type="entry name" value="Phage_T5_Orf172_DNA-bd"/>
</dbReference>
<name>A0A1I0QKZ6_9FLAO</name>
<evidence type="ECO:0000313" key="3">
    <source>
        <dbReference type="Proteomes" id="UP000199469"/>
    </source>
</evidence>
<reference evidence="3" key="1">
    <citation type="submission" date="2016-10" db="EMBL/GenBank/DDBJ databases">
        <authorList>
            <person name="Varghese N."/>
            <person name="Submissions S."/>
        </authorList>
    </citation>
    <scope>NUCLEOTIDE SEQUENCE [LARGE SCALE GENOMIC DNA]</scope>
    <source>
        <strain evidence="3">DSM 17724</strain>
    </source>
</reference>
<feature type="domain" description="Bacteriophage T5 Orf172 DNA-binding" evidence="1">
    <location>
        <begin position="285"/>
        <end position="379"/>
    </location>
</feature>
<accession>A0A1I0QKZ6</accession>
<dbReference type="SMART" id="SM00974">
    <property type="entry name" value="T5orf172"/>
    <property type="match status" value="1"/>
</dbReference>
<gene>
    <name evidence="2" type="ORF">SAMN05421841_1972</name>
</gene>
<dbReference type="Pfam" id="PF13455">
    <property type="entry name" value="MUG113"/>
    <property type="match status" value="1"/>
</dbReference>
<dbReference type="STRING" id="356305.SAMN05421841_1972"/>
<protein>
    <submittedName>
        <fullName evidence="2">T5orf172 domain-containing protein</fullName>
    </submittedName>
</protein>
<evidence type="ECO:0000313" key="2">
    <source>
        <dbReference type="EMBL" id="SEW27637.1"/>
    </source>
</evidence>
<dbReference type="AlphaFoldDB" id="A0A1I0QKZ6"/>
<proteinExistence type="predicted"/>
<sequence length="399" mass="45941">MAKTLDDIFNEDDFGLLDSNEKKSVIKTDEDRLIESFEEINSFFEKNKREPSTASIAEYSLLARLKEFRSNENKIKIVKPFDRFNLLGEVKYEIPSIDEILNDDKLGLLDSDGDNSIFEFKHTPQIDKRAKAESIAQRKSLSDEEFAKYEMMFQNVHRDLKSGRRKMLPFNDAETNLKQGNFYLVDGLLAYLELSDAEKTLKENKTGDRIRLDGPTTTIFENGTVSNLLFRSLGKAIQKSGKLITQPLDDIEKDLAVNAGMMKEEDIESGWIYILKSKSQRPEIKDMGNLFKIGFSTIPVEKRIKNAVKEATYLYSDVEIVAKYRCYNINTHYLEKLLHRLFAASCLNIDLYSTSGIRIAPREWFIVPLSVLDEAINLFMIGSIINYEYDIHNEKLTLK</sequence>
<dbReference type="EMBL" id="FOIU01000001">
    <property type="protein sequence ID" value="SEW27637.1"/>
    <property type="molecule type" value="Genomic_DNA"/>
</dbReference>
<organism evidence="2 3">
    <name type="scientific">Chryseobacterium wanjuense</name>
    <dbReference type="NCBI Taxonomy" id="356305"/>
    <lineage>
        <taxon>Bacteria</taxon>
        <taxon>Pseudomonadati</taxon>
        <taxon>Bacteroidota</taxon>
        <taxon>Flavobacteriia</taxon>
        <taxon>Flavobacteriales</taxon>
        <taxon>Weeksellaceae</taxon>
        <taxon>Chryseobacterium group</taxon>
        <taxon>Chryseobacterium</taxon>
    </lineage>
</organism>
<dbReference type="Proteomes" id="UP000199469">
    <property type="component" value="Unassembled WGS sequence"/>
</dbReference>
<dbReference type="RefSeq" id="WP_170835681.1">
    <property type="nucleotide sequence ID" value="NZ_FOIU01000001.1"/>
</dbReference>